<dbReference type="EMBL" id="QCYY01001430">
    <property type="protein sequence ID" value="ROT78091.1"/>
    <property type="molecule type" value="Genomic_DNA"/>
</dbReference>
<evidence type="ECO:0000313" key="4">
    <source>
        <dbReference type="Proteomes" id="UP000283509"/>
    </source>
</evidence>
<evidence type="ECO:0000256" key="1">
    <source>
        <dbReference type="ARBA" id="ARBA00008779"/>
    </source>
</evidence>
<feature type="region of interest" description="Disordered" evidence="2">
    <location>
        <begin position="96"/>
        <end position="160"/>
    </location>
</feature>
<evidence type="ECO:0000313" key="3">
    <source>
        <dbReference type="EMBL" id="ROT78091.1"/>
    </source>
</evidence>
<reference evidence="3 4" key="2">
    <citation type="submission" date="2019-01" db="EMBL/GenBank/DDBJ databases">
        <title>The decoding of complex shrimp genome reveals the adaptation for benthos swimmer, frequently molting mechanism and breeding impact on genome.</title>
        <authorList>
            <person name="Sun Y."/>
            <person name="Gao Y."/>
            <person name="Yu Y."/>
        </authorList>
    </citation>
    <scope>NUCLEOTIDE SEQUENCE [LARGE SCALE GENOMIC DNA]</scope>
    <source>
        <tissue evidence="3">Muscle</tissue>
    </source>
</reference>
<dbReference type="InterPro" id="IPR017850">
    <property type="entry name" value="Alkaline_phosphatase_core_sf"/>
</dbReference>
<keyword evidence="3" id="KW-0378">Hydrolase</keyword>
<dbReference type="GO" id="GO:0030200">
    <property type="term" value="P:heparan sulfate proteoglycan catabolic process"/>
    <property type="evidence" value="ECO:0007669"/>
    <property type="project" value="TreeGrafter"/>
</dbReference>
<name>A0A3R7MBA8_PENVA</name>
<dbReference type="PANTHER" id="PTHR43108:SF6">
    <property type="entry name" value="N-SULPHOGLUCOSAMINE SULPHOHYDROLASE"/>
    <property type="match status" value="1"/>
</dbReference>
<accession>A0A3R7MBA8</accession>
<dbReference type="AlphaFoldDB" id="A0A3R7MBA8"/>
<comment type="caution">
    <text evidence="3">The sequence shown here is derived from an EMBL/GenBank/DDBJ whole genome shotgun (WGS) entry which is preliminary data.</text>
</comment>
<dbReference type="STRING" id="6689.A0A3R7MBA8"/>
<dbReference type="SUPFAM" id="SSF53649">
    <property type="entry name" value="Alkaline phosphatase-like"/>
    <property type="match status" value="2"/>
</dbReference>
<dbReference type="Gene3D" id="3.40.720.10">
    <property type="entry name" value="Alkaline Phosphatase, subunit A"/>
    <property type="match status" value="2"/>
</dbReference>
<comment type="similarity">
    <text evidence="1">Belongs to the sulfatase family.</text>
</comment>
<keyword evidence="4" id="KW-1185">Reference proteome</keyword>
<gene>
    <name evidence="3" type="ORF">C7M84_003179</name>
</gene>
<dbReference type="Proteomes" id="UP000283509">
    <property type="component" value="Unassembled WGS sequence"/>
</dbReference>
<dbReference type="GO" id="GO:0016250">
    <property type="term" value="F:N-sulfoglucosamine sulfohydrolase activity"/>
    <property type="evidence" value="ECO:0007669"/>
    <property type="project" value="TreeGrafter"/>
</dbReference>
<feature type="compositionally biased region" description="Basic and acidic residues" evidence="2">
    <location>
        <begin position="301"/>
        <end position="311"/>
    </location>
</feature>
<protein>
    <submittedName>
        <fullName evidence="3">Putative N-sulfoglucosamine sulfohydrolase isoform X1</fullName>
    </submittedName>
</protein>
<feature type="compositionally biased region" description="Low complexity" evidence="2">
    <location>
        <begin position="116"/>
        <end position="149"/>
    </location>
</feature>
<dbReference type="OrthoDB" id="10012954at2759"/>
<evidence type="ECO:0000256" key="2">
    <source>
        <dbReference type="SAM" id="MobiDB-lite"/>
    </source>
</evidence>
<feature type="compositionally biased region" description="Basic residues" evidence="2">
    <location>
        <begin position="200"/>
        <end position="225"/>
    </location>
</feature>
<proteinExistence type="inferred from homology"/>
<reference evidence="3 4" key="1">
    <citation type="submission" date="2018-04" db="EMBL/GenBank/DDBJ databases">
        <authorList>
            <person name="Zhang X."/>
            <person name="Yuan J."/>
            <person name="Li F."/>
            <person name="Xiang J."/>
        </authorList>
    </citation>
    <scope>NUCLEOTIDE SEQUENCE [LARGE SCALE GENOMIC DNA]</scope>
    <source>
        <tissue evidence="3">Muscle</tissue>
    </source>
</reference>
<dbReference type="GO" id="GO:0006027">
    <property type="term" value="P:glycosaminoglycan catabolic process"/>
    <property type="evidence" value="ECO:0007669"/>
    <property type="project" value="TreeGrafter"/>
</dbReference>
<dbReference type="PANTHER" id="PTHR43108">
    <property type="entry name" value="N-ACETYLGLUCOSAMINE-6-SULFATASE FAMILY MEMBER"/>
    <property type="match status" value="1"/>
</dbReference>
<organism evidence="3 4">
    <name type="scientific">Penaeus vannamei</name>
    <name type="common">Whiteleg shrimp</name>
    <name type="synonym">Litopenaeus vannamei</name>
    <dbReference type="NCBI Taxonomy" id="6689"/>
    <lineage>
        <taxon>Eukaryota</taxon>
        <taxon>Metazoa</taxon>
        <taxon>Ecdysozoa</taxon>
        <taxon>Arthropoda</taxon>
        <taxon>Crustacea</taxon>
        <taxon>Multicrustacea</taxon>
        <taxon>Malacostraca</taxon>
        <taxon>Eumalacostraca</taxon>
        <taxon>Eucarida</taxon>
        <taxon>Decapoda</taxon>
        <taxon>Dendrobranchiata</taxon>
        <taxon>Penaeoidea</taxon>
        <taxon>Penaeidae</taxon>
        <taxon>Penaeus</taxon>
    </lineage>
</organism>
<feature type="region of interest" description="Disordered" evidence="2">
    <location>
        <begin position="193"/>
        <end position="236"/>
    </location>
</feature>
<feature type="region of interest" description="Disordered" evidence="2">
    <location>
        <begin position="278"/>
        <end position="332"/>
    </location>
</feature>
<sequence length="487" mass="54326">MIVADDGGFEMQVYGNPVCRTPHWIIWRSGAPSSPRLHGRQQLLALPLRHPDGAPTHQNGMYGLHQGYHHFNSFDGVRSLPGILAEHDVRTGIVGRSTWGPRPCIRSTSRTRRRPSPSCRWAATSPTSGCSSGSSSRPTTRALSPLRGLPRPPPLRPHPTAVRASFCEKFGNGDPGMGYIPDWRPAVYDPAEVEVPSSSRTRRRRERTWRRSTRRLPAGPRRRTHPAGASERSHAQDTLVIYTSDNGIPFPAGRTNLYDPGMAEPLLVSSPLHRLLGEHHSRPGVSPRPDPDFVASISFPRESRKRGESQRDPPGAADDEGGEPSVRQDVRQTRYEPTVTAEELSDAVFASHDLHEVTMYYPMRAIRTHTFKLIHNLNYKMPFHRPGFYLAPVFQDIFNRTQRGRRSPGTRRSGLLLPRRMGALRPPSRSPRAVQRGEEGRYQGVFRLTGEVVAWQNATYDPWVCGPGAVLSETAEPTPTTTSVCTL</sequence>